<keyword evidence="5" id="KW-1185">Reference proteome</keyword>
<dbReference type="InterPro" id="IPR011989">
    <property type="entry name" value="ARM-like"/>
</dbReference>
<reference evidence="4" key="2">
    <citation type="submission" date="2022-10" db="EMBL/GenBank/DDBJ databases">
        <authorList>
            <consortium name="ENA_rothamsted_submissions"/>
            <consortium name="culmorum"/>
            <person name="King R."/>
        </authorList>
    </citation>
    <scope>NUCLEOTIDE SEQUENCE</scope>
</reference>
<name>A0A9N9SBR3_PHACE</name>
<evidence type="ECO:0000256" key="1">
    <source>
        <dbReference type="ARBA" id="ARBA00015263"/>
    </source>
</evidence>
<evidence type="ECO:0000256" key="2">
    <source>
        <dbReference type="SAM" id="MobiDB-lite"/>
    </source>
</evidence>
<dbReference type="AlphaFoldDB" id="A0A9N9SBR3"/>
<dbReference type="Gene3D" id="1.25.10.10">
    <property type="entry name" value="Leucine-rich Repeat Variant"/>
    <property type="match status" value="2"/>
</dbReference>
<evidence type="ECO:0000259" key="3">
    <source>
        <dbReference type="Pfam" id="PF13251"/>
    </source>
</evidence>
<dbReference type="InterPro" id="IPR052107">
    <property type="entry name" value="HEAT6"/>
</dbReference>
<organism evidence="4 5">
    <name type="scientific">Phaedon cochleariae</name>
    <name type="common">Mustard beetle</name>
    <dbReference type="NCBI Taxonomy" id="80249"/>
    <lineage>
        <taxon>Eukaryota</taxon>
        <taxon>Metazoa</taxon>
        <taxon>Ecdysozoa</taxon>
        <taxon>Arthropoda</taxon>
        <taxon>Hexapoda</taxon>
        <taxon>Insecta</taxon>
        <taxon>Pterygota</taxon>
        <taxon>Neoptera</taxon>
        <taxon>Endopterygota</taxon>
        <taxon>Coleoptera</taxon>
        <taxon>Polyphaga</taxon>
        <taxon>Cucujiformia</taxon>
        <taxon>Chrysomeloidea</taxon>
        <taxon>Chrysomelidae</taxon>
        <taxon>Chrysomelinae</taxon>
        <taxon>Chrysomelini</taxon>
        <taxon>Phaedon</taxon>
    </lineage>
</organism>
<dbReference type="Pfam" id="PF13513">
    <property type="entry name" value="HEAT_EZ"/>
    <property type="match status" value="1"/>
</dbReference>
<reference evidence="4" key="1">
    <citation type="submission" date="2022-01" db="EMBL/GenBank/DDBJ databases">
        <authorList>
            <person name="King R."/>
        </authorList>
    </citation>
    <scope>NUCLEOTIDE SEQUENCE</scope>
</reference>
<dbReference type="EMBL" id="OU896707">
    <property type="protein sequence ID" value="CAG9812627.1"/>
    <property type="molecule type" value="Genomic_DNA"/>
</dbReference>
<feature type="region of interest" description="Disordered" evidence="2">
    <location>
        <begin position="280"/>
        <end position="301"/>
    </location>
</feature>
<feature type="compositionally biased region" description="Basic residues" evidence="2">
    <location>
        <begin position="282"/>
        <end position="292"/>
    </location>
</feature>
<dbReference type="OrthoDB" id="66533at2759"/>
<accession>A0A9N9SBR3</accession>
<dbReference type="PANTHER" id="PTHR13366:SF0">
    <property type="entry name" value="HEAT REPEAT-CONTAINING PROTEIN 6"/>
    <property type="match status" value="1"/>
</dbReference>
<gene>
    <name evidence="4" type="ORF">PHAECO_LOCUS105</name>
</gene>
<evidence type="ECO:0000313" key="5">
    <source>
        <dbReference type="Proteomes" id="UP001153737"/>
    </source>
</evidence>
<dbReference type="Pfam" id="PF13251">
    <property type="entry name" value="DUF4042"/>
    <property type="match status" value="1"/>
</dbReference>
<dbReference type="InterPro" id="IPR016024">
    <property type="entry name" value="ARM-type_fold"/>
</dbReference>
<feature type="domain" description="DUF4042" evidence="3">
    <location>
        <begin position="367"/>
        <end position="543"/>
    </location>
</feature>
<proteinExistence type="predicted"/>
<protein>
    <recommendedName>
        <fullName evidence="1">HEAT repeat-containing protein 6</fullName>
    </recommendedName>
</protein>
<evidence type="ECO:0000313" key="4">
    <source>
        <dbReference type="EMBL" id="CAG9812627.1"/>
    </source>
</evidence>
<dbReference type="InterPro" id="IPR025283">
    <property type="entry name" value="DUF4042"/>
</dbReference>
<dbReference type="Proteomes" id="UP001153737">
    <property type="component" value="Chromosome 1"/>
</dbReference>
<dbReference type="PANTHER" id="PTHR13366">
    <property type="entry name" value="MALARIA ANTIGEN-RELATED"/>
    <property type="match status" value="1"/>
</dbReference>
<dbReference type="SUPFAM" id="SSF48371">
    <property type="entry name" value="ARM repeat"/>
    <property type="match status" value="2"/>
</dbReference>
<sequence length="1095" mass="122483">MAAVVDNSINFSNISSKIGNLLFGRTEGDRKNLSKYLDELNSINYRYPVVSNQTKAILLVNQCCSFIPTDDEVLLQKCSQLLCNLVNRQNIPIEGRTLTVAINWCMNGLRTKNQSVLLDVLKALEALLRINVKNLRVLSGNVIKELKGLITFEDEHYLPEVNLLVLQCLEACTTITNEIETEYQEQLEICSQIFMNQLHAKHNYSENLVSTKILQISIFGLQNVVIQHPEFLKSELGTLLGVIKTFMLYGMKGIDFLVPSKVLPSTLSIPEPPIIVREKKGGKLTKQRKHRSSGVNKKEQRHSDDFVFDNRNVGYTRGYTPANTGLEINLEAGENSTGTENRLKTSDSDFSDTESGAIGKIVQMQGRVRQAALNLFYNVVKHTDKSTVFSYWSSFIPDDCRSGQHNLVICILKDPSPRSRMAALKVLLLLLTTSKSFLCQAESSDKSTSFTPFCVVLGLTLKELHRGLSLALTEKFALVLTQILKCFAALVQATPYHRMSPGLITKVVRNLKPLIHSNQDASVQVTALIVLGCVLASEPVVPETKEAMLKTHCFTNNQEIDGKTEFATEIGVTNTEDIDYVEFVSDEEDSSDSTMPWLLEKCINNLLSKSDEKPDPSDNNEQGYPKIPVPVKLESLQVISAMSTNYFEILVSPYLGFITKALDVSLTDKYIDLRLHAGRAVDFIGQAIGRCLANKDMKAAIPFEDYLFFWQTLLNGSLVDLLQSEQHSILRAVGCDCLGSIGSDIFEKLPRDKQILCVTLLFAFSRDSENSVKAAAIRALGMCVLYPPLRDDPGFVVDTAEAIYSTLKDENLLVRIKASWALGNLSDTLVLNRNCSKESEEIPEDLILKLLQISIKGSSDNDKIKMNTVRALGNLMQLFTDRMMEKSKLVEATEQAFGALVTSCTTGANVKVRWNACYGLGNALKNPCLYHKSSTTWQKLVFDALAELVVSFRNFKVRINAALALSSPTLREHYGRFYFPVWTALLKALENSQHMEDFTEYKHRDHLIEQVCLSLGHLTTLLREDDLLQLQGTLDLYFDILKGHTHKVLERLVPEKSTTLSSASFALNRFSKLTGLSEDQKHVLNCLMDVFVPEV</sequence>